<dbReference type="EMBL" id="LSSM01000196">
    <property type="protein sequence ID" value="OMJ29741.1"/>
    <property type="molecule type" value="Genomic_DNA"/>
</dbReference>
<comment type="caution">
    <text evidence="1">The sequence shown here is derived from an EMBL/GenBank/DDBJ whole genome shotgun (WGS) entry which is preliminary data.</text>
</comment>
<dbReference type="AlphaFoldDB" id="A0A1R1YS92"/>
<reference evidence="2" key="1">
    <citation type="submission" date="2017-01" db="EMBL/GenBank/DDBJ databases">
        <authorList>
            <person name="Wang Y."/>
            <person name="White M."/>
            <person name="Kvist S."/>
            <person name="Moncalvo J.-M."/>
        </authorList>
    </citation>
    <scope>NUCLEOTIDE SEQUENCE [LARGE SCALE GENOMIC DNA]</scope>
    <source>
        <strain evidence="2">ID-206-W2</strain>
    </source>
</reference>
<evidence type="ECO:0000313" key="1">
    <source>
        <dbReference type="EMBL" id="OMJ29741.1"/>
    </source>
</evidence>
<dbReference type="Proteomes" id="UP000187429">
    <property type="component" value="Unassembled WGS sequence"/>
</dbReference>
<gene>
    <name evidence="1" type="ORF">AYI69_g738</name>
</gene>
<protein>
    <submittedName>
        <fullName evidence="1">Uncharacterized protein</fullName>
    </submittedName>
</protein>
<keyword evidence="2" id="KW-1185">Reference proteome</keyword>
<organism evidence="1 2">
    <name type="scientific">Smittium culicis</name>
    <dbReference type="NCBI Taxonomy" id="133412"/>
    <lineage>
        <taxon>Eukaryota</taxon>
        <taxon>Fungi</taxon>
        <taxon>Fungi incertae sedis</taxon>
        <taxon>Zoopagomycota</taxon>
        <taxon>Kickxellomycotina</taxon>
        <taxon>Harpellomycetes</taxon>
        <taxon>Harpellales</taxon>
        <taxon>Legeriomycetaceae</taxon>
        <taxon>Smittium</taxon>
    </lineage>
</organism>
<accession>A0A1R1YS92</accession>
<sequence length="79" mass="9091">MDMRMAQTNIHDSMEMKMEKIGVNNLQTDNTEHTKSLNFTLMNDCYAANKFLYSINGAEVPLHVHGRVGRTFLNNKLVF</sequence>
<proteinExistence type="predicted"/>
<evidence type="ECO:0000313" key="2">
    <source>
        <dbReference type="Proteomes" id="UP000187429"/>
    </source>
</evidence>
<name>A0A1R1YS92_9FUNG</name>